<dbReference type="InterPro" id="IPR051532">
    <property type="entry name" value="Ester_Hydrolysis_Enzymes"/>
</dbReference>
<organism evidence="3 4">
    <name type="scientific">Niabella digestorum</name>
    <dbReference type="NCBI Taxonomy" id="3117701"/>
    <lineage>
        <taxon>Bacteria</taxon>
        <taxon>Pseudomonadati</taxon>
        <taxon>Bacteroidota</taxon>
        <taxon>Chitinophagia</taxon>
        <taxon>Chitinophagales</taxon>
        <taxon>Chitinophagaceae</taxon>
        <taxon>Niabella</taxon>
    </lineage>
</organism>
<gene>
    <name evidence="3" type="ORF">V2H41_00485</name>
</gene>
<protein>
    <submittedName>
        <fullName evidence="3">GDSL-type esterase/lipase family protein</fullName>
    </submittedName>
</protein>
<dbReference type="InterPro" id="IPR013830">
    <property type="entry name" value="SGNH_hydro"/>
</dbReference>
<dbReference type="PANTHER" id="PTHR30383:SF5">
    <property type="entry name" value="SGNH HYDROLASE-TYPE ESTERASE DOMAIN-CONTAINING PROTEIN"/>
    <property type="match status" value="1"/>
</dbReference>
<feature type="chain" id="PRO_5045884235" evidence="1">
    <location>
        <begin position="22"/>
        <end position="224"/>
    </location>
</feature>
<keyword evidence="4" id="KW-1185">Reference proteome</keyword>
<accession>A0ABU7RCN6</accession>
<evidence type="ECO:0000256" key="1">
    <source>
        <dbReference type="SAM" id="SignalP"/>
    </source>
</evidence>
<name>A0ABU7RCN6_9BACT</name>
<proteinExistence type="predicted"/>
<evidence type="ECO:0000313" key="4">
    <source>
        <dbReference type="Proteomes" id="UP001357452"/>
    </source>
</evidence>
<dbReference type="Proteomes" id="UP001357452">
    <property type="component" value="Unassembled WGS sequence"/>
</dbReference>
<feature type="domain" description="SGNH hydrolase-type esterase" evidence="2">
    <location>
        <begin position="60"/>
        <end position="210"/>
    </location>
</feature>
<dbReference type="SUPFAM" id="SSF52266">
    <property type="entry name" value="SGNH hydrolase"/>
    <property type="match status" value="1"/>
</dbReference>
<evidence type="ECO:0000313" key="3">
    <source>
        <dbReference type="EMBL" id="MEE6185736.1"/>
    </source>
</evidence>
<sequence length="224" mass="26304">MKKLNWIVFFVLIFFAHNAVAQQPFPYWKDVQKFKQQDSIAFPESNQILFIGSSSFTKWKDVNDYFPGYKILNRAFGGSRLVDLIRYRYEVIYPYNPRQIVIYCGENDFAAKDNPSVDEVMERFNTLYKLIRSKYPTVPLAYVAMKPSPSREHLLPKFSEANKRIKQLLAKDKNAAFIDVYPLMFNKDGSIMKDIFVEDNLHMNAKGYAIWQKAIKPYLKKPAR</sequence>
<keyword evidence="1" id="KW-0732">Signal</keyword>
<dbReference type="Gene3D" id="3.40.50.1110">
    <property type="entry name" value="SGNH hydrolase"/>
    <property type="match status" value="1"/>
</dbReference>
<comment type="caution">
    <text evidence="3">The sequence shown here is derived from an EMBL/GenBank/DDBJ whole genome shotgun (WGS) entry which is preliminary data.</text>
</comment>
<dbReference type="Pfam" id="PF13472">
    <property type="entry name" value="Lipase_GDSL_2"/>
    <property type="match status" value="1"/>
</dbReference>
<feature type="signal peptide" evidence="1">
    <location>
        <begin position="1"/>
        <end position="21"/>
    </location>
</feature>
<dbReference type="EMBL" id="JAZGLY010000001">
    <property type="protein sequence ID" value="MEE6185736.1"/>
    <property type="molecule type" value="Genomic_DNA"/>
</dbReference>
<dbReference type="RefSeq" id="WP_330973144.1">
    <property type="nucleotide sequence ID" value="NZ_JAZGLY010000001.1"/>
</dbReference>
<dbReference type="PANTHER" id="PTHR30383">
    <property type="entry name" value="THIOESTERASE 1/PROTEASE 1/LYSOPHOSPHOLIPASE L1"/>
    <property type="match status" value="1"/>
</dbReference>
<evidence type="ECO:0000259" key="2">
    <source>
        <dbReference type="Pfam" id="PF13472"/>
    </source>
</evidence>
<reference evidence="3 4" key="1">
    <citation type="submission" date="2024-01" db="EMBL/GenBank/DDBJ databases">
        <title>Niabella digestum sp. nov., isolated from waste digestion system.</title>
        <authorList>
            <person name="Zhang L."/>
        </authorList>
    </citation>
    <scope>NUCLEOTIDE SEQUENCE [LARGE SCALE GENOMIC DNA]</scope>
    <source>
        <strain evidence="3 4">A18</strain>
    </source>
</reference>
<dbReference type="InterPro" id="IPR036514">
    <property type="entry name" value="SGNH_hydro_sf"/>
</dbReference>